<proteinExistence type="predicted"/>
<sequence>MSPTAEREFRAQLSRTERDLGRSIDPGQRALVITGVMLVLVLCSLLPWIGGASGWQVLVDRVDPAMNVGLLPRLFSINAGIAGILLSALALTTRRWAASFVAAFACSVVALEGLIAIWARQTVPQAGPAVGLVIAVICMFVLAGQWLRIAWSRP</sequence>
<accession>A0AAE4CM99</accession>
<dbReference type="Proteomes" id="UP001180845">
    <property type="component" value="Unassembled WGS sequence"/>
</dbReference>
<name>A0AAE4CM99_9ACTN</name>
<gene>
    <name evidence="2" type="ORF">JOF55_003311</name>
</gene>
<dbReference type="RefSeq" id="WP_310275230.1">
    <property type="nucleotide sequence ID" value="NZ_JAVDXW010000001.1"/>
</dbReference>
<comment type="caution">
    <text evidence="2">The sequence shown here is derived from an EMBL/GenBank/DDBJ whole genome shotgun (WGS) entry which is preliminary data.</text>
</comment>
<keyword evidence="3" id="KW-1185">Reference proteome</keyword>
<feature type="transmembrane region" description="Helical" evidence="1">
    <location>
        <begin position="70"/>
        <end position="91"/>
    </location>
</feature>
<organism evidence="2 3">
    <name type="scientific">Haloactinomyces albus</name>
    <dbReference type="NCBI Taxonomy" id="1352928"/>
    <lineage>
        <taxon>Bacteria</taxon>
        <taxon>Bacillati</taxon>
        <taxon>Actinomycetota</taxon>
        <taxon>Actinomycetes</taxon>
        <taxon>Actinopolysporales</taxon>
        <taxon>Actinopolysporaceae</taxon>
        <taxon>Haloactinomyces</taxon>
    </lineage>
</organism>
<evidence type="ECO:0000256" key="1">
    <source>
        <dbReference type="SAM" id="Phobius"/>
    </source>
</evidence>
<feature type="transmembrane region" description="Helical" evidence="1">
    <location>
        <begin position="125"/>
        <end position="147"/>
    </location>
</feature>
<evidence type="ECO:0000313" key="2">
    <source>
        <dbReference type="EMBL" id="MDR7303130.1"/>
    </source>
</evidence>
<keyword evidence="1" id="KW-0812">Transmembrane</keyword>
<keyword evidence="1" id="KW-1133">Transmembrane helix</keyword>
<feature type="transmembrane region" description="Helical" evidence="1">
    <location>
        <begin position="98"/>
        <end position="119"/>
    </location>
</feature>
<keyword evidence="1" id="KW-0472">Membrane</keyword>
<reference evidence="2" key="1">
    <citation type="submission" date="2023-07" db="EMBL/GenBank/DDBJ databases">
        <title>Sequencing the genomes of 1000 actinobacteria strains.</title>
        <authorList>
            <person name="Klenk H.-P."/>
        </authorList>
    </citation>
    <scope>NUCLEOTIDE SEQUENCE</scope>
    <source>
        <strain evidence="2">DSM 45977</strain>
    </source>
</reference>
<dbReference type="AlphaFoldDB" id="A0AAE4CM99"/>
<dbReference type="EMBL" id="JAVDXW010000001">
    <property type="protein sequence ID" value="MDR7303130.1"/>
    <property type="molecule type" value="Genomic_DNA"/>
</dbReference>
<protein>
    <submittedName>
        <fullName evidence="2">Uncharacterized protein</fullName>
    </submittedName>
</protein>
<evidence type="ECO:0000313" key="3">
    <source>
        <dbReference type="Proteomes" id="UP001180845"/>
    </source>
</evidence>
<feature type="transmembrane region" description="Helical" evidence="1">
    <location>
        <begin position="30"/>
        <end position="50"/>
    </location>
</feature>